<dbReference type="GO" id="GO:0055037">
    <property type="term" value="C:recycling endosome"/>
    <property type="evidence" value="ECO:0007669"/>
    <property type="project" value="TreeGrafter"/>
</dbReference>
<feature type="compositionally biased region" description="Polar residues" evidence="3">
    <location>
        <begin position="51"/>
        <end position="61"/>
    </location>
</feature>
<proteinExistence type="predicted"/>
<accession>A0A7R9I1Q3</accession>
<reference evidence="4" key="1">
    <citation type="submission" date="2020-11" db="EMBL/GenBank/DDBJ databases">
        <authorList>
            <person name="Tran Van P."/>
        </authorList>
    </citation>
    <scope>NUCLEOTIDE SEQUENCE</scope>
</reference>
<organism evidence="4">
    <name type="scientific">Timema bartmani</name>
    <dbReference type="NCBI Taxonomy" id="61472"/>
    <lineage>
        <taxon>Eukaryota</taxon>
        <taxon>Metazoa</taxon>
        <taxon>Ecdysozoa</taxon>
        <taxon>Arthropoda</taxon>
        <taxon>Hexapoda</taxon>
        <taxon>Insecta</taxon>
        <taxon>Pterygota</taxon>
        <taxon>Neoptera</taxon>
        <taxon>Polyneoptera</taxon>
        <taxon>Phasmatodea</taxon>
        <taxon>Timematodea</taxon>
        <taxon>Timematoidea</taxon>
        <taxon>Timematidae</taxon>
        <taxon>Timema</taxon>
    </lineage>
</organism>
<sequence>MSPTSGLVEGSEAILAGRGRNSYPEKGELRRLNSEEVNLHLRGGRVENHLGKTTPSSPNRDSNLDLPIIGSIAQHESNELANYATEAANFTRVRDFPLLESALFVLMSYSTFLIAEVSELTGHCEYLDLELRVELVLDSDFVYESESDITSDDDNVPDLRNPAVHNMSDSDENGMDDEDYREILSPEQPLPLHFPFQELSGPKHMPHHDSLPIAYFFLFFNDFILSLMVTESNRYAQQFITSNEGLRGAMSFALAIRNTVSEARQAMLTATSLIVIITVIVQGGATLQLLTWFKIPCLTNSLYIKTKVTE</sequence>
<evidence type="ECO:0000256" key="3">
    <source>
        <dbReference type="SAM" id="MobiDB-lite"/>
    </source>
</evidence>
<gene>
    <name evidence="4" type="ORF">TBIB3V08_LOCUS5797</name>
</gene>
<dbReference type="AlphaFoldDB" id="A0A7R9I1Q3"/>
<protein>
    <submittedName>
        <fullName evidence="4">Uncharacterized protein</fullName>
    </submittedName>
</protein>
<keyword evidence="2" id="KW-0406">Ion transport</keyword>
<dbReference type="InterPro" id="IPR018422">
    <property type="entry name" value="Cation/H_exchanger_CPA1"/>
</dbReference>
<dbReference type="GO" id="GO:0051453">
    <property type="term" value="P:regulation of intracellular pH"/>
    <property type="evidence" value="ECO:0007669"/>
    <property type="project" value="TreeGrafter"/>
</dbReference>
<dbReference type="PANTHER" id="PTHR10110:SF187">
    <property type="entry name" value="SODIUM_HYDROGEN EXCHANGER"/>
    <property type="match status" value="1"/>
</dbReference>
<evidence type="ECO:0000256" key="2">
    <source>
        <dbReference type="ARBA" id="ARBA00023065"/>
    </source>
</evidence>
<dbReference type="EMBL" id="OD566119">
    <property type="protein sequence ID" value="CAD7443389.1"/>
    <property type="molecule type" value="Genomic_DNA"/>
</dbReference>
<dbReference type="GO" id="GO:0098719">
    <property type="term" value="P:sodium ion import across plasma membrane"/>
    <property type="evidence" value="ECO:0007669"/>
    <property type="project" value="TreeGrafter"/>
</dbReference>
<keyword evidence="1" id="KW-0813">Transport</keyword>
<dbReference type="GO" id="GO:0015386">
    <property type="term" value="F:potassium:proton antiporter activity"/>
    <property type="evidence" value="ECO:0007669"/>
    <property type="project" value="TreeGrafter"/>
</dbReference>
<evidence type="ECO:0000256" key="1">
    <source>
        <dbReference type="ARBA" id="ARBA00022448"/>
    </source>
</evidence>
<dbReference type="GO" id="GO:0005886">
    <property type="term" value="C:plasma membrane"/>
    <property type="evidence" value="ECO:0007669"/>
    <property type="project" value="TreeGrafter"/>
</dbReference>
<dbReference type="PANTHER" id="PTHR10110">
    <property type="entry name" value="SODIUM/HYDROGEN EXCHANGER"/>
    <property type="match status" value="1"/>
</dbReference>
<evidence type="ECO:0000313" key="4">
    <source>
        <dbReference type="EMBL" id="CAD7443389.1"/>
    </source>
</evidence>
<dbReference type="GO" id="GO:0015385">
    <property type="term" value="F:sodium:proton antiporter activity"/>
    <property type="evidence" value="ECO:0007669"/>
    <property type="project" value="InterPro"/>
</dbReference>
<feature type="region of interest" description="Disordered" evidence="3">
    <location>
        <begin position="44"/>
        <end position="63"/>
    </location>
</feature>
<name>A0A7R9I1Q3_9NEOP</name>